<keyword evidence="1" id="KW-0732">Signal</keyword>
<reference evidence="2 3" key="1">
    <citation type="submission" date="2017-04" db="EMBL/GenBank/DDBJ databases">
        <title>Genome Sequence of Marinobacter salarius strain SMR5 Isolated from a culture of the Diatom Skeletonema marinoi.</title>
        <authorList>
            <person name="Topel M."/>
            <person name="Pinder M.I.M."/>
            <person name="Johansson O.N."/>
            <person name="Kourtchenko O."/>
            <person name="Godhe A."/>
            <person name="Clarke A.K."/>
        </authorList>
    </citation>
    <scope>NUCLEOTIDE SEQUENCE [LARGE SCALE GENOMIC DNA]</scope>
    <source>
        <strain evidence="2 3">SMR5</strain>
    </source>
</reference>
<organism evidence="2 3">
    <name type="scientific">Marinobacter salarius</name>
    <dbReference type="NCBI Taxonomy" id="1420917"/>
    <lineage>
        <taxon>Bacteria</taxon>
        <taxon>Pseudomonadati</taxon>
        <taxon>Pseudomonadota</taxon>
        <taxon>Gammaproteobacteria</taxon>
        <taxon>Pseudomonadales</taxon>
        <taxon>Marinobacteraceae</taxon>
        <taxon>Marinobacter</taxon>
    </lineage>
</organism>
<dbReference type="Pfam" id="PF16234">
    <property type="entry name" value="DUF4892"/>
    <property type="match status" value="1"/>
</dbReference>
<gene>
    <name evidence="2" type="ORF">MARSALSMR5_02046</name>
</gene>
<protein>
    <recommendedName>
        <fullName evidence="4">DUF4892 domain-containing protein</fullName>
    </recommendedName>
</protein>
<name>A0A1W6K9P5_9GAMM</name>
<dbReference type="RefSeq" id="WP_226909922.1">
    <property type="nucleotide sequence ID" value="NZ_CP020931.1"/>
</dbReference>
<dbReference type="InterPro" id="IPR032608">
    <property type="entry name" value="DUF4892"/>
</dbReference>
<feature type="chain" id="PRO_5013162274" description="DUF4892 domain-containing protein" evidence="1">
    <location>
        <begin position="27"/>
        <end position="300"/>
    </location>
</feature>
<dbReference type="EMBL" id="CP020931">
    <property type="protein sequence ID" value="ARM84121.1"/>
    <property type="molecule type" value="Genomic_DNA"/>
</dbReference>
<dbReference type="AlphaFoldDB" id="A0A1W6K9P5"/>
<evidence type="ECO:0000313" key="3">
    <source>
        <dbReference type="Proteomes" id="UP000193100"/>
    </source>
</evidence>
<dbReference type="Proteomes" id="UP000193100">
    <property type="component" value="Chromosome"/>
</dbReference>
<accession>A0A1W6K9P5</accession>
<dbReference type="STRING" id="1420917.AU15_07475"/>
<evidence type="ECO:0000313" key="2">
    <source>
        <dbReference type="EMBL" id="ARM84121.1"/>
    </source>
</evidence>
<evidence type="ECO:0008006" key="4">
    <source>
        <dbReference type="Google" id="ProtNLM"/>
    </source>
</evidence>
<sequence length="300" mass="33349">MQNKRLSQSVVWVAAMFMGFSTMVSAQMPPPEPFPEARLDQEISIKSPGHLVLFSPVREVNNEIRSASMARLPVKGVGQLYEVQGGANREEARDHYLRELQARGAQILFECSGRNCGRSNVWANQIFDQSSLYGRDNNQDYLVAGSVDENGQPWLTLVYTVTRANQRQFVWVEHLVAPQGTDIPGMGNESARIKGPVIVPWQGGITYRFEWSGADRRIINDWAGDAEARVVLTAYSQLKDNETLEASMERAEAAAQSLSQVLAKSGVSESRQMIITVGPTVVIPNPDRQGDRVEVMVITR</sequence>
<feature type="signal peptide" evidence="1">
    <location>
        <begin position="1"/>
        <end position="26"/>
    </location>
</feature>
<proteinExistence type="predicted"/>
<dbReference type="GeneID" id="77255995"/>
<evidence type="ECO:0000256" key="1">
    <source>
        <dbReference type="SAM" id="SignalP"/>
    </source>
</evidence>